<evidence type="ECO:0000256" key="1">
    <source>
        <dbReference type="SAM" id="MobiDB-lite"/>
    </source>
</evidence>
<name>A0ABU9RTX7_9BURK</name>
<sequence>MFRNLIEFARQVRRSEDFKNALNTPARLSLHAKQRLNRGHFVIEIRANSGFFSVMQIVLCILLYCDEKRLTPVISARGGSYGDAQGKIDWLAEYFEDLAPSALPDAARAGLRTSIVRDLGDLGFRRYEAGLRLERASALFLSNYRPRESIRQEVARVSERLDIGASTLGVHFRGTDKKFEAHTIDRSAFCRMVEKTLADDHRLTNIFVSSDEQAFLDFFRKWGFTVPVNVAPATLLASGEKPVHFSGHSGLAIGREALVASLLLANCGHLIKTPSYLSGWSKIFNPSLRVRLVVPPRNNAFWFPDSQIWTEQARRDHDLVMPEIEDAPFDSPFTATATTPNAGALPRPIDL</sequence>
<feature type="region of interest" description="Disordered" evidence="1">
    <location>
        <begin position="330"/>
        <end position="351"/>
    </location>
</feature>
<dbReference type="Gene3D" id="3.40.50.11350">
    <property type="match status" value="1"/>
</dbReference>
<evidence type="ECO:0000313" key="2">
    <source>
        <dbReference type="EMBL" id="MEM5423521.1"/>
    </source>
</evidence>
<protein>
    <submittedName>
        <fullName evidence="2">Uncharacterized protein</fullName>
    </submittedName>
</protein>
<gene>
    <name evidence="2" type="ORF">VSR73_20925</name>
</gene>
<evidence type="ECO:0000313" key="3">
    <source>
        <dbReference type="Proteomes" id="UP001489897"/>
    </source>
</evidence>
<keyword evidence="3" id="KW-1185">Reference proteome</keyword>
<organism evidence="2 3">
    <name type="scientific">Paraburkholderia ferrariae</name>
    <dbReference type="NCBI Taxonomy" id="386056"/>
    <lineage>
        <taxon>Bacteria</taxon>
        <taxon>Pseudomonadati</taxon>
        <taxon>Pseudomonadota</taxon>
        <taxon>Betaproteobacteria</taxon>
        <taxon>Burkholderiales</taxon>
        <taxon>Burkholderiaceae</taxon>
        <taxon>Paraburkholderia</taxon>
    </lineage>
</organism>
<comment type="caution">
    <text evidence="2">The sequence shown here is derived from an EMBL/GenBank/DDBJ whole genome shotgun (WGS) entry which is preliminary data.</text>
</comment>
<dbReference type="EMBL" id="JAYMRV010000006">
    <property type="protein sequence ID" value="MEM5423521.1"/>
    <property type="molecule type" value="Genomic_DNA"/>
</dbReference>
<proteinExistence type="predicted"/>
<dbReference type="Proteomes" id="UP001489897">
    <property type="component" value="Unassembled WGS sequence"/>
</dbReference>
<dbReference type="RefSeq" id="WP_342948161.1">
    <property type="nucleotide sequence ID" value="NZ_JAYMRV010000006.1"/>
</dbReference>
<accession>A0ABU9RTX7</accession>
<reference evidence="2 3" key="1">
    <citation type="submission" date="2024-01" db="EMBL/GenBank/DDBJ databases">
        <title>The diversity of rhizobia nodulating Mimosa spp. in eleven states of Brazil covering several biomes is determined by host plant, location, and edaphic factors.</title>
        <authorList>
            <person name="Rouws L."/>
            <person name="Barauna A."/>
            <person name="Beukes C."/>
            <person name="De Faria S.M."/>
            <person name="Gross E."/>
            <person name="Dos Reis Junior F.B."/>
            <person name="Simon M."/>
            <person name="Maluk M."/>
            <person name="Odee D.W."/>
            <person name="Kenicer G."/>
            <person name="Young J.P.W."/>
            <person name="Reis V.M."/>
            <person name="Zilli J."/>
            <person name="James E.K."/>
        </authorList>
    </citation>
    <scope>NUCLEOTIDE SEQUENCE [LARGE SCALE GENOMIC DNA]</scope>
    <source>
        <strain evidence="2 3">JPY167</strain>
    </source>
</reference>